<dbReference type="InterPro" id="IPR003746">
    <property type="entry name" value="DUF167"/>
</dbReference>
<organism evidence="3 4">
    <name type="scientific">Candidatus Harrisonbacteria bacterium RIFCSPLOWO2_02_FULL_41_13b</name>
    <dbReference type="NCBI Taxonomy" id="1798409"/>
    <lineage>
        <taxon>Bacteria</taxon>
        <taxon>Candidatus Harrisoniibacteriota</taxon>
    </lineage>
</organism>
<dbReference type="SUPFAM" id="SSF69786">
    <property type="entry name" value="YggU-like"/>
    <property type="match status" value="1"/>
</dbReference>
<accession>A0A1G1ZW21</accession>
<reference evidence="3 4" key="1">
    <citation type="journal article" date="2016" name="Nat. Commun.">
        <title>Thousands of microbial genomes shed light on interconnected biogeochemical processes in an aquifer system.</title>
        <authorList>
            <person name="Anantharaman K."/>
            <person name="Brown C.T."/>
            <person name="Hug L.A."/>
            <person name="Sharon I."/>
            <person name="Castelle C.J."/>
            <person name="Probst A.J."/>
            <person name="Thomas B.C."/>
            <person name="Singh A."/>
            <person name="Wilkins M.J."/>
            <person name="Karaoz U."/>
            <person name="Brodie E.L."/>
            <person name="Williams K.H."/>
            <person name="Hubbard S.S."/>
            <person name="Banfield J.F."/>
        </authorList>
    </citation>
    <scope>NUCLEOTIDE SEQUENCE [LARGE SCALE GENOMIC DNA]</scope>
</reference>
<name>A0A1G1ZW21_9BACT</name>
<dbReference type="AlphaFoldDB" id="A0A1G1ZW21"/>
<dbReference type="PANTHER" id="PTHR13420:SF7">
    <property type="entry name" value="UPF0235 PROTEIN C15ORF40"/>
    <property type="match status" value="1"/>
</dbReference>
<dbReference type="GO" id="GO:0005737">
    <property type="term" value="C:cytoplasm"/>
    <property type="evidence" value="ECO:0007669"/>
    <property type="project" value="TreeGrafter"/>
</dbReference>
<dbReference type="SMART" id="SM01152">
    <property type="entry name" value="DUF167"/>
    <property type="match status" value="1"/>
</dbReference>
<dbReference type="Proteomes" id="UP000177690">
    <property type="component" value="Unassembled WGS sequence"/>
</dbReference>
<comment type="caution">
    <text evidence="3">The sequence shown here is derived from an EMBL/GenBank/DDBJ whole genome shotgun (WGS) entry which is preliminary data.</text>
</comment>
<dbReference type="PANTHER" id="PTHR13420">
    <property type="entry name" value="UPF0235 PROTEIN C15ORF40"/>
    <property type="match status" value="1"/>
</dbReference>
<proteinExistence type="inferred from homology"/>
<protein>
    <recommendedName>
        <fullName evidence="2">UPF0235 protein A3I24_02115</fullName>
    </recommendedName>
</protein>
<dbReference type="InterPro" id="IPR036591">
    <property type="entry name" value="YggU-like_sf"/>
</dbReference>
<dbReference type="STRING" id="1798409.A3I24_02115"/>
<evidence type="ECO:0000256" key="1">
    <source>
        <dbReference type="ARBA" id="ARBA00010364"/>
    </source>
</evidence>
<sequence length="74" mass="8292">MIIQVKAKPASKEEKIIKISEKEFEVWVKESPIQGRANMAIIKALADYFKVPSSAVRIISGYTSRLKVLSIEGK</sequence>
<comment type="similarity">
    <text evidence="1 2">Belongs to the UPF0235 family.</text>
</comment>
<dbReference type="Pfam" id="PF02594">
    <property type="entry name" value="DUF167"/>
    <property type="match status" value="1"/>
</dbReference>
<gene>
    <name evidence="3" type="ORF">A3I24_02115</name>
</gene>
<evidence type="ECO:0000256" key="2">
    <source>
        <dbReference type="HAMAP-Rule" id="MF_00634"/>
    </source>
</evidence>
<dbReference type="Gene3D" id="3.30.1200.10">
    <property type="entry name" value="YggU-like"/>
    <property type="match status" value="1"/>
</dbReference>
<dbReference type="HAMAP" id="MF_00634">
    <property type="entry name" value="UPF0235"/>
    <property type="match status" value="1"/>
</dbReference>
<evidence type="ECO:0000313" key="4">
    <source>
        <dbReference type="Proteomes" id="UP000177690"/>
    </source>
</evidence>
<dbReference type="NCBIfam" id="TIGR00251">
    <property type="entry name" value="DUF167 family protein"/>
    <property type="match status" value="1"/>
</dbReference>
<evidence type="ECO:0000313" key="3">
    <source>
        <dbReference type="EMBL" id="OGY67940.1"/>
    </source>
</evidence>
<dbReference type="EMBL" id="MHJL01000011">
    <property type="protein sequence ID" value="OGY67940.1"/>
    <property type="molecule type" value="Genomic_DNA"/>
</dbReference>